<gene>
    <name evidence="3" type="ORF">Sste5346_002226</name>
</gene>
<evidence type="ECO:0000256" key="1">
    <source>
        <dbReference type="SAM" id="Coils"/>
    </source>
</evidence>
<accession>A0ABR3ZIH5</accession>
<keyword evidence="1" id="KW-0175">Coiled coil</keyword>
<comment type="caution">
    <text evidence="3">The sequence shown here is derived from an EMBL/GenBank/DDBJ whole genome shotgun (WGS) entry which is preliminary data.</text>
</comment>
<sequence length="512" mass="54398">MAQCPLSFEQRAALSALQDLQDASIEDSADDKEDAVDSAAPQQDSPQNEESNNIPPGMDPQVSRLHISIHERLQRQRATQHSRRTIAGVSVPWPRRWAGSLQWRREQAQRQQLWESSFDGTTGTLTGTGGLTSGITTSITQQLCDDLSATHQLSLTANFAGTTGATVAPPAAASAAAAATAKKNAKRSKLLGDLEGIPARWKWFLNPRETVFEWAKNEAREKKRIERKQAKKAKKLKAKALKALKEQEAQLVQQSQSVDVYGPGVATGEEGSANDGARTVVQRLEEEARTRAAAALVLPTTANTTEVLIESEAFAAAAVAPRLVTQYGHVWVRPQTMYGEGGGSVAATGDGATPNVNDNDNTDDDASSDYENGPGAVASPPPGCTCGVAAPPNSVADSGYGHMDAPVIFEQEDGSSSPVQLFSLPPASQVELASLPPDSGAQVVIAAARVRRRCRIPAADAVGGVDGASDGTNARRRVKTWRESSGDDDARSFVTCFSRPQSVLLVGAFPRN</sequence>
<proteinExistence type="predicted"/>
<feature type="compositionally biased region" description="Polar residues" evidence="2">
    <location>
        <begin position="40"/>
        <end position="54"/>
    </location>
</feature>
<reference evidence="3 4" key="1">
    <citation type="journal article" date="2024" name="IMA Fungus">
        <title>IMA Genome - F19 : A genome assembly and annotation guide to empower mycologists, including annotated draft genome sequences of Ceratocystis pirilliformis, Diaporthe australafricana, Fusarium ophioides, Paecilomyces lecythidis, and Sporothrix stenoceras.</title>
        <authorList>
            <person name="Aylward J."/>
            <person name="Wilson A.M."/>
            <person name="Visagie C.M."/>
            <person name="Spraker J."/>
            <person name="Barnes I."/>
            <person name="Buitendag C."/>
            <person name="Ceriani C."/>
            <person name="Del Mar Angel L."/>
            <person name="du Plessis D."/>
            <person name="Fuchs T."/>
            <person name="Gasser K."/>
            <person name="Kramer D."/>
            <person name="Li W."/>
            <person name="Munsamy K."/>
            <person name="Piso A."/>
            <person name="Price J.L."/>
            <person name="Sonnekus B."/>
            <person name="Thomas C."/>
            <person name="van der Nest A."/>
            <person name="van Dijk A."/>
            <person name="van Heerden A."/>
            <person name="van Vuuren N."/>
            <person name="Yilmaz N."/>
            <person name="Duong T.A."/>
            <person name="van der Merwe N.A."/>
            <person name="Wingfield M.J."/>
            <person name="Wingfield B.D."/>
        </authorList>
    </citation>
    <scope>NUCLEOTIDE SEQUENCE [LARGE SCALE GENOMIC DNA]</scope>
    <source>
        <strain evidence="3 4">CMW 5346</strain>
    </source>
</reference>
<feature type="region of interest" description="Disordered" evidence="2">
    <location>
        <begin position="22"/>
        <end position="61"/>
    </location>
</feature>
<feature type="coiled-coil region" evidence="1">
    <location>
        <begin position="216"/>
        <end position="257"/>
    </location>
</feature>
<feature type="compositionally biased region" description="Acidic residues" evidence="2">
    <location>
        <begin position="24"/>
        <end position="36"/>
    </location>
</feature>
<dbReference type="EMBL" id="JAWCUI010000009">
    <property type="protein sequence ID" value="KAL1900505.1"/>
    <property type="molecule type" value="Genomic_DNA"/>
</dbReference>
<protein>
    <submittedName>
        <fullName evidence="3">Uncharacterized protein</fullName>
    </submittedName>
</protein>
<name>A0ABR3ZIH5_9PEZI</name>
<feature type="region of interest" description="Disordered" evidence="2">
    <location>
        <begin position="342"/>
        <end position="379"/>
    </location>
</feature>
<dbReference type="Proteomes" id="UP001583186">
    <property type="component" value="Unassembled WGS sequence"/>
</dbReference>
<evidence type="ECO:0000313" key="4">
    <source>
        <dbReference type="Proteomes" id="UP001583186"/>
    </source>
</evidence>
<evidence type="ECO:0000313" key="3">
    <source>
        <dbReference type="EMBL" id="KAL1900505.1"/>
    </source>
</evidence>
<keyword evidence="4" id="KW-1185">Reference proteome</keyword>
<evidence type="ECO:0000256" key="2">
    <source>
        <dbReference type="SAM" id="MobiDB-lite"/>
    </source>
</evidence>
<organism evidence="3 4">
    <name type="scientific">Sporothrix stenoceras</name>
    <dbReference type="NCBI Taxonomy" id="5173"/>
    <lineage>
        <taxon>Eukaryota</taxon>
        <taxon>Fungi</taxon>
        <taxon>Dikarya</taxon>
        <taxon>Ascomycota</taxon>
        <taxon>Pezizomycotina</taxon>
        <taxon>Sordariomycetes</taxon>
        <taxon>Sordariomycetidae</taxon>
        <taxon>Ophiostomatales</taxon>
        <taxon>Ophiostomataceae</taxon>
        <taxon>Sporothrix</taxon>
    </lineage>
</organism>